<dbReference type="PRINTS" id="PR00046">
    <property type="entry name" value="SIGMA70FCT"/>
</dbReference>
<dbReference type="InterPro" id="IPR007627">
    <property type="entry name" value="RNA_pol_sigma70_r2"/>
</dbReference>
<evidence type="ECO:0000256" key="2">
    <source>
        <dbReference type="ARBA" id="ARBA00023015"/>
    </source>
</evidence>
<dbReference type="PROSITE" id="PS00715">
    <property type="entry name" value="SIGMA70_1"/>
    <property type="match status" value="1"/>
</dbReference>
<proteinExistence type="inferred from homology"/>
<dbReference type="GO" id="GO:0003677">
    <property type="term" value="F:DNA binding"/>
    <property type="evidence" value="ECO:0007669"/>
    <property type="project" value="UniProtKB-KW"/>
</dbReference>
<feature type="domain" description="RNA polymerase sigma-70" evidence="8">
    <location>
        <begin position="228"/>
        <end position="254"/>
    </location>
</feature>
<dbReference type="InterPro" id="IPR009042">
    <property type="entry name" value="RNA_pol_sigma70_r1_2"/>
</dbReference>
<evidence type="ECO:0000259" key="8">
    <source>
        <dbReference type="PROSITE" id="PS00716"/>
    </source>
</evidence>
<dbReference type="PROSITE" id="PS00716">
    <property type="entry name" value="SIGMA70_2"/>
    <property type="match status" value="1"/>
</dbReference>
<dbReference type="Pfam" id="PF04542">
    <property type="entry name" value="Sigma70_r2"/>
    <property type="match status" value="1"/>
</dbReference>
<dbReference type="InterPro" id="IPR000943">
    <property type="entry name" value="RNA_pol_sigma70"/>
</dbReference>
<dbReference type="CDD" id="cd06171">
    <property type="entry name" value="Sigma70_r4"/>
    <property type="match status" value="1"/>
</dbReference>
<dbReference type="PIRSF" id="PIRSF000770">
    <property type="entry name" value="RNA_pol_sigma-SigE/K"/>
    <property type="match status" value="1"/>
</dbReference>
<dbReference type="GO" id="GO:0006352">
    <property type="term" value="P:DNA-templated transcription initiation"/>
    <property type="evidence" value="ECO:0007669"/>
    <property type="project" value="InterPro"/>
</dbReference>
<keyword evidence="5 6" id="KW-0804">Transcription</keyword>
<dbReference type="SUPFAM" id="SSF88946">
    <property type="entry name" value="Sigma2 domain of RNA polymerase sigma factors"/>
    <property type="match status" value="1"/>
</dbReference>
<dbReference type="PANTHER" id="PTHR30603:SF60">
    <property type="entry name" value="RNA POLYMERASE SIGMA FACTOR RPOD"/>
    <property type="match status" value="1"/>
</dbReference>
<dbReference type="Gene3D" id="1.10.601.10">
    <property type="entry name" value="RNA Polymerase Primary Sigma Factor"/>
    <property type="match status" value="1"/>
</dbReference>
<dbReference type="Proteomes" id="UP000189681">
    <property type="component" value="Unassembled WGS sequence"/>
</dbReference>
<dbReference type="Gene3D" id="1.10.10.10">
    <property type="entry name" value="Winged helix-like DNA-binding domain superfamily/Winged helix DNA-binding domain"/>
    <property type="match status" value="2"/>
</dbReference>
<dbReference type="InterPro" id="IPR013324">
    <property type="entry name" value="RNA_pol_sigma_r3/r4-like"/>
</dbReference>
<dbReference type="Pfam" id="PF04539">
    <property type="entry name" value="Sigma70_r3"/>
    <property type="match status" value="1"/>
</dbReference>
<dbReference type="Pfam" id="PF04545">
    <property type="entry name" value="Sigma70_r4"/>
    <property type="match status" value="1"/>
</dbReference>
<gene>
    <name evidence="9" type="ORF">AYP45_03845</name>
</gene>
<evidence type="ECO:0000256" key="6">
    <source>
        <dbReference type="RuleBase" id="RU362124"/>
    </source>
</evidence>
<evidence type="ECO:0000313" key="10">
    <source>
        <dbReference type="Proteomes" id="UP000189681"/>
    </source>
</evidence>
<accession>A0A1V4AW42</accession>
<name>A0A1V4AW42_9BACT</name>
<dbReference type="InterPro" id="IPR013325">
    <property type="entry name" value="RNA_pol_sigma_r2"/>
</dbReference>
<evidence type="ECO:0000256" key="5">
    <source>
        <dbReference type="ARBA" id="ARBA00023163"/>
    </source>
</evidence>
<comment type="similarity">
    <text evidence="1 6">Belongs to the sigma-70 factor family.</text>
</comment>
<dbReference type="InterPro" id="IPR007630">
    <property type="entry name" value="RNA_pol_sigma70_r4"/>
</dbReference>
<protein>
    <recommendedName>
        <fullName evidence="6">RNA polymerase sigma factor</fullName>
    </recommendedName>
</protein>
<dbReference type="Pfam" id="PF00140">
    <property type="entry name" value="Sigma70_r1_2"/>
    <property type="match status" value="1"/>
</dbReference>
<dbReference type="AlphaFoldDB" id="A0A1V4AW42"/>
<dbReference type="STRING" id="1004156.AYP45_03845"/>
<comment type="caution">
    <text evidence="9">The sequence shown here is derived from an EMBL/GenBank/DDBJ whole genome shotgun (WGS) entry which is preliminary data.</text>
</comment>
<feature type="domain" description="RNA polymerase sigma-70" evidence="7">
    <location>
        <begin position="57"/>
        <end position="70"/>
    </location>
</feature>
<dbReference type="EMBL" id="AYTS01000035">
    <property type="protein sequence ID" value="OOP57301.1"/>
    <property type="molecule type" value="Genomic_DNA"/>
</dbReference>
<dbReference type="InterPro" id="IPR050239">
    <property type="entry name" value="Sigma-70_RNA_pol_init_factors"/>
</dbReference>
<evidence type="ECO:0000256" key="4">
    <source>
        <dbReference type="ARBA" id="ARBA00023125"/>
    </source>
</evidence>
<organism evidence="9 10">
    <name type="scientific">Candidatus Brocadia carolinensis</name>
    <dbReference type="NCBI Taxonomy" id="1004156"/>
    <lineage>
        <taxon>Bacteria</taxon>
        <taxon>Pseudomonadati</taxon>
        <taxon>Planctomycetota</taxon>
        <taxon>Candidatus Brocadiia</taxon>
        <taxon>Candidatus Brocadiales</taxon>
        <taxon>Candidatus Brocadiaceae</taxon>
        <taxon>Candidatus Brocadia</taxon>
    </lineage>
</organism>
<dbReference type="NCBIfam" id="TIGR02937">
    <property type="entry name" value="sigma70-ECF"/>
    <property type="match status" value="1"/>
</dbReference>
<dbReference type="GO" id="GO:0016987">
    <property type="term" value="F:sigma factor activity"/>
    <property type="evidence" value="ECO:0007669"/>
    <property type="project" value="UniProtKB-KW"/>
</dbReference>
<evidence type="ECO:0000259" key="7">
    <source>
        <dbReference type="PROSITE" id="PS00715"/>
    </source>
</evidence>
<evidence type="ECO:0000313" key="9">
    <source>
        <dbReference type="EMBL" id="OOP57301.1"/>
    </source>
</evidence>
<keyword evidence="2 6" id="KW-0805">Transcription regulation</keyword>
<comment type="function">
    <text evidence="6">Sigma factors are initiation factors that promote the attachment of RNA polymerase to specific initiation sites and are then released.</text>
</comment>
<dbReference type="InterPro" id="IPR014284">
    <property type="entry name" value="RNA_pol_sigma-70_dom"/>
</dbReference>
<evidence type="ECO:0000256" key="3">
    <source>
        <dbReference type="ARBA" id="ARBA00023082"/>
    </source>
</evidence>
<reference evidence="9 10" key="1">
    <citation type="journal article" date="2017" name="Water Res.">
        <title>Discovery and metagenomic analysis of an anammox bacterial enrichment related to Candidatus "Brocadia caroliniensis" in a full-scale glycerol-fed nitritation-denitritation separate centrate treatment process.</title>
        <authorList>
            <person name="Park H."/>
            <person name="Brotto A.C."/>
            <person name="van Loosdrecht M.C."/>
            <person name="Chandran K."/>
        </authorList>
    </citation>
    <scope>NUCLEOTIDE SEQUENCE [LARGE SCALE GENOMIC DNA]</scope>
    <source>
        <strain evidence="9">26THWARD</strain>
    </source>
</reference>
<dbReference type="InterPro" id="IPR007624">
    <property type="entry name" value="RNA_pol_sigma70_r3"/>
</dbReference>
<dbReference type="PANTHER" id="PTHR30603">
    <property type="entry name" value="RNA POLYMERASE SIGMA FACTOR RPO"/>
    <property type="match status" value="1"/>
</dbReference>
<sequence>MKEVNQIPLLSPEEEKEITRKVVDGDEKARERLIRSNLRLVISIAKEYISRGLSFLDLIEEGNLGLIRAVQGFDPSTGYKFSTYATWWIKQAVRRALTDKAKMIRIPSYMFEKISRLKTTSNQLFDKLEREPTNNEIAEEMDITAKKVESIEHATRSTITLDREDFTGSDLIWALSNVVPDARTPTPEEELEERYEREELKKFLGIIDKREATVIKLRYGLEDGEPKTLEEIGTLLHLSRERVRQIEKETIQKLHYILTKEK</sequence>
<keyword evidence="3 6" id="KW-0731">Sigma factor</keyword>
<dbReference type="InterPro" id="IPR036388">
    <property type="entry name" value="WH-like_DNA-bd_sf"/>
</dbReference>
<dbReference type="SUPFAM" id="SSF88659">
    <property type="entry name" value="Sigma3 and sigma4 domains of RNA polymerase sigma factors"/>
    <property type="match status" value="2"/>
</dbReference>
<keyword evidence="4 6" id="KW-0238">DNA-binding</keyword>
<evidence type="ECO:0000256" key="1">
    <source>
        <dbReference type="ARBA" id="ARBA00007788"/>
    </source>
</evidence>